<dbReference type="InterPro" id="IPR004437">
    <property type="entry name" value="ParB/RepB/Spo0J"/>
</dbReference>
<dbReference type="SMART" id="SM00470">
    <property type="entry name" value="ParB"/>
    <property type="match status" value="1"/>
</dbReference>
<dbReference type="Pfam" id="PF02195">
    <property type="entry name" value="ParB_N"/>
    <property type="match status" value="1"/>
</dbReference>
<sequence>MAKPRGLGRGLSALIPDKMADASSAGSPSPEGWSREVAVDLIDRNPFQPRRDFAEDEMAQLVESVRIHGVIQPVVLRAVGGRFQLVAGERRVRAARMAGLRSVPAVVRELSDRDAMEIALVENLQRADLNPIEESQAYARLIDEFGWTQEEIGARVGKSRSHVANYLRLLQLESSIQELLRRELISVAHAKVLLSIDGPRRVELAERCGQEGWTVKQLEGWAKRPEVPPPPTAKSDDVHLRALEAGLRRRLGTRVTLRGDANKGRIEIPYRSLEELERLLSLLDSPGPDDHGPFVV</sequence>
<evidence type="ECO:0000259" key="6">
    <source>
        <dbReference type="SMART" id="SM00470"/>
    </source>
</evidence>
<dbReference type="PANTHER" id="PTHR33375">
    <property type="entry name" value="CHROMOSOME-PARTITIONING PROTEIN PARB-RELATED"/>
    <property type="match status" value="1"/>
</dbReference>
<dbReference type="CDD" id="cd16393">
    <property type="entry name" value="SPO0J_N"/>
    <property type="match status" value="1"/>
</dbReference>
<evidence type="ECO:0000313" key="8">
    <source>
        <dbReference type="Proteomes" id="UP000005439"/>
    </source>
</evidence>
<comment type="subcellular location">
    <subcellularLocation>
        <location evidence="1">Cytoplasm</location>
        <location evidence="1">Nucleoid</location>
    </subcellularLocation>
</comment>
<evidence type="ECO:0000256" key="5">
    <source>
        <dbReference type="SAM" id="MobiDB-lite"/>
    </source>
</evidence>
<keyword evidence="4" id="KW-0238">DNA-binding</keyword>
<protein>
    <submittedName>
        <fullName evidence="7">ParB-like partition protein</fullName>
    </submittedName>
</protein>
<dbReference type="GO" id="GO:0003677">
    <property type="term" value="F:DNA binding"/>
    <property type="evidence" value="ECO:0007669"/>
    <property type="project" value="UniProtKB-KW"/>
</dbReference>
<evidence type="ECO:0000313" key="7">
    <source>
        <dbReference type="EMBL" id="AEW06956.1"/>
    </source>
</evidence>
<dbReference type="NCBIfam" id="TIGR00180">
    <property type="entry name" value="parB_part"/>
    <property type="match status" value="1"/>
</dbReference>
<dbReference type="KEGG" id="sap:Sulac_3519"/>
<dbReference type="InterPro" id="IPR003115">
    <property type="entry name" value="ParB_N"/>
</dbReference>
<dbReference type="GO" id="GO:0007059">
    <property type="term" value="P:chromosome segregation"/>
    <property type="evidence" value="ECO:0007669"/>
    <property type="project" value="UniProtKB-KW"/>
</dbReference>
<evidence type="ECO:0000256" key="3">
    <source>
        <dbReference type="ARBA" id="ARBA00022829"/>
    </source>
</evidence>
<dbReference type="FunFam" id="1.10.10.2830:FF:000001">
    <property type="entry name" value="Chromosome partitioning protein ParB"/>
    <property type="match status" value="1"/>
</dbReference>
<gene>
    <name evidence="7" type="ordered locus">Sulac_3519</name>
</gene>
<feature type="domain" description="ParB-like N-terminal" evidence="6">
    <location>
        <begin position="35"/>
        <end position="124"/>
    </location>
</feature>
<feature type="region of interest" description="Disordered" evidence="5">
    <location>
        <begin position="1"/>
        <end position="33"/>
    </location>
</feature>
<evidence type="ECO:0000256" key="2">
    <source>
        <dbReference type="ARBA" id="ARBA00006295"/>
    </source>
</evidence>
<accession>G8TUZ1</accession>
<dbReference type="SUPFAM" id="SSF109709">
    <property type="entry name" value="KorB DNA-binding domain-like"/>
    <property type="match status" value="1"/>
</dbReference>
<evidence type="ECO:0000256" key="4">
    <source>
        <dbReference type="ARBA" id="ARBA00023125"/>
    </source>
</evidence>
<dbReference type="STRING" id="679936.Sulac_3519"/>
<dbReference type="InterPro" id="IPR050336">
    <property type="entry name" value="Chromosome_partition/occlusion"/>
</dbReference>
<reference evidence="8" key="1">
    <citation type="submission" date="2011-12" db="EMBL/GenBank/DDBJ databases">
        <title>The complete genome of chromosome of Sulfobacillus acidophilus DSM 10332.</title>
        <authorList>
            <person name="Lucas S."/>
            <person name="Han J."/>
            <person name="Lapidus A."/>
            <person name="Bruce D."/>
            <person name="Goodwin L."/>
            <person name="Pitluck S."/>
            <person name="Peters L."/>
            <person name="Kyrpides N."/>
            <person name="Mavromatis K."/>
            <person name="Ivanova N."/>
            <person name="Mikhailova N."/>
            <person name="Chertkov O."/>
            <person name="Saunders E."/>
            <person name="Detter J.C."/>
            <person name="Tapia R."/>
            <person name="Han C."/>
            <person name="Land M."/>
            <person name="Hauser L."/>
            <person name="Markowitz V."/>
            <person name="Cheng J.-F."/>
            <person name="Hugenholtz P."/>
            <person name="Woyke T."/>
            <person name="Wu D."/>
            <person name="Pukall R."/>
            <person name="Gehrich-Schroeter G."/>
            <person name="Schneider S."/>
            <person name="Klenk H.-P."/>
            <person name="Eisen J.A."/>
        </authorList>
    </citation>
    <scope>NUCLEOTIDE SEQUENCE [LARGE SCALE GENOMIC DNA]</scope>
    <source>
        <strain evidence="8">ATCC 700253 / DSM 10332 / NAL</strain>
    </source>
</reference>
<dbReference type="SUPFAM" id="SSF110849">
    <property type="entry name" value="ParB/Sulfiredoxin"/>
    <property type="match status" value="1"/>
</dbReference>
<dbReference type="Proteomes" id="UP000005439">
    <property type="component" value="Chromosome"/>
</dbReference>
<dbReference type="Pfam" id="PF23552">
    <property type="entry name" value="ParB_C"/>
    <property type="match status" value="1"/>
</dbReference>
<dbReference type="PATRIC" id="fig|679936.5.peg.3640"/>
<dbReference type="GO" id="GO:0009295">
    <property type="term" value="C:nucleoid"/>
    <property type="evidence" value="ECO:0007669"/>
    <property type="project" value="UniProtKB-SubCell"/>
</dbReference>
<keyword evidence="3" id="KW-0159">Chromosome partition</keyword>
<dbReference type="Gene3D" id="1.10.10.2830">
    <property type="match status" value="1"/>
</dbReference>
<dbReference type="Gene3D" id="3.90.1530.30">
    <property type="match status" value="1"/>
</dbReference>
<dbReference type="InterPro" id="IPR057240">
    <property type="entry name" value="ParB_dimer_C"/>
</dbReference>
<organism evidence="7 8">
    <name type="scientific">Sulfobacillus acidophilus (strain ATCC 700253 / DSM 10332 / NAL)</name>
    <dbReference type="NCBI Taxonomy" id="679936"/>
    <lineage>
        <taxon>Bacteria</taxon>
        <taxon>Bacillati</taxon>
        <taxon>Bacillota</taxon>
        <taxon>Clostridia</taxon>
        <taxon>Eubacteriales</taxon>
        <taxon>Clostridiales Family XVII. Incertae Sedis</taxon>
        <taxon>Sulfobacillus</taxon>
    </lineage>
</organism>
<dbReference type="EMBL" id="CP003179">
    <property type="protein sequence ID" value="AEW06956.1"/>
    <property type="molecule type" value="Genomic_DNA"/>
</dbReference>
<dbReference type="Pfam" id="PF17762">
    <property type="entry name" value="HTH_ParB"/>
    <property type="match status" value="1"/>
</dbReference>
<dbReference type="HOGENOM" id="CLU_023853_0_0_9"/>
<evidence type="ECO:0000256" key="1">
    <source>
        <dbReference type="ARBA" id="ARBA00004453"/>
    </source>
</evidence>
<dbReference type="GO" id="GO:0005694">
    <property type="term" value="C:chromosome"/>
    <property type="evidence" value="ECO:0007669"/>
    <property type="project" value="TreeGrafter"/>
</dbReference>
<name>G8TUZ1_SULAD</name>
<dbReference type="InterPro" id="IPR041468">
    <property type="entry name" value="HTH_ParB/Spo0J"/>
</dbReference>
<dbReference type="InterPro" id="IPR036086">
    <property type="entry name" value="ParB/Sulfiredoxin_sf"/>
</dbReference>
<keyword evidence="8" id="KW-1185">Reference proteome</keyword>
<proteinExistence type="inferred from homology"/>
<dbReference type="PANTHER" id="PTHR33375:SF1">
    <property type="entry name" value="CHROMOSOME-PARTITIONING PROTEIN PARB-RELATED"/>
    <property type="match status" value="1"/>
</dbReference>
<comment type="similarity">
    <text evidence="2">Belongs to the ParB family.</text>
</comment>
<dbReference type="FunFam" id="3.90.1530.30:FF:000001">
    <property type="entry name" value="Chromosome partitioning protein ParB"/>
    <property type="match status" value="1"/>
</dbReference>
<reference evidence="7 8" key="2">
    <citation type="journal article" date="2012" name="Stand. Genomic Sci.">
        <title>Complete genome sequence of the moderately thermophilic mineral-sulfide-oxidizing firmicute Sulfobacillus acidophilus type strain (NAL(T)).</title>
        <authorList>
            <person name="Anderson I."/>
            <person name="Chertkov O."/>
            <person name="Chen A."/>
            <person name="Saunders E."/>
            <person name="Lapidus A."/>
            <person name="Nolan M."/>
            <person name="Lucas S."/>
            <person name="Hammon N."/>
            <person name="Deshpande S."/>
            <person name="Cheng J.F."/>
            <person name="Han C."/>
            <person name="Tapia R."/>
            <person name="Goodwin L.A."/>
            <person name="Pitluck S."/>
            <person name="Liolios K."/>
            <person name="Pagani I."/>
            <person name="Ivanova N."/>
            <person name="Mikhailova N."/>
            <person name="Pati A."/>
            <person name="Palaniappan K."/>
            <person name="Land M."/>
            <person name="Pan C."/>
            <person name="Rohde M."/>
            <person name="Pukall R."/>
            <person name="Goker M."/>
            <person name="Detter J.C."/>
            <person name="Woyke T."/>
            <person name="Bristow J."/>
            <person name="Eisen J.A."/>
            <person name="Markowitz V."/>
            <person name="Hugenholtz P."/>
            <person name="Kyrpides N.C."/>
            <person name="Klenk H.P."/>
            <person name="Mavromatis K."/>
        </authorList>
    </citation>
    <scope>NUCLEOTIDE SEQUENCE [LARGE SCALE GENOMIC DNA]</scope>
    <source>
        <strain evidence="8">ATCC 700253 / DSM 10332 / NAL</strain>
    </source>
</reference>
<dbReference type="AlphaFoldDB" id="G8TUZ1"/>